<comment type="caution">
    <text evidence="2">The sequence shown here is derived from an EMBL/GenBank/DDBJ whole genome shotgun (WGS) entry which is preliminary data.</text>
</comment>
<dbReference type="EMBL" id="SODV01000001">
    <property type="protein sequence ID" value="TDX02264.1"/>
    <property type="molecule type" value="Genomic_DNA"/>
</dbReference>
<reference evidence="2 3" key="1">
    <citation type="submission" date="2019-03" db="EMBL/GenBank/DDBJ databases">
        <title>Genomic Encyclopedia of Type Strains, Phase IV (KMG-IV): sequencing the most valuable type-strain genomes for metagenomic binning, comparative biology and taxonomic classification.</title>
        <authorList>
            <person name="Goeker M."/>
        </authorList>
    </citation>
    <scope>NUCLEOTIDE SEQUENCE [LARGE SCALE GENOMIC DNA]</scope>
    <source>
        <strain evidence="2 3">DSM 100059</strain>
    </source>
</reference>
<keyword evidence="3" id="KW-1185">Reference proteome</keyword>
<proteinExistence type="predicted"/>
<feature type="signal peptide" evidence="1">
    <location>
        <begin position="1"/>
        <end position="19"/>
    </location>
</feature>
<dbReference type="Proteomes" id="UP000294498">
    <property type="component" value="Unassembled WGS sequence"/>
</dbReference>
<gene>
    <name evidence="2" type="ORF">EDB95_3319</name>
</gene>
<evidence type="ECO:0008006" key="4">
    <source>
        <dbReference type="Google" id="ProtNLM"/>
    </source>
</evidence>
<evidence type="ECO:0000313" key="2">
    <source>
        <dbReference type="EMBL" id="TDX02264.1"/>
    </source>
</evidence>
<accession>A0A4R8DV35</accession>
<dbReference type="AlphaFoldDB" id="A0A4R8DV35"/>
<evidence type="ECO:0000256" key="1">
    <source>
        <dbReference type="SAM" id="SignalP"/>
    </source>
</evidence>
<evidence type="ECO:0000313" key="3">
    <source>
        <dbReference type="Proteomes" id="UP000294498"/>
    </source>
</evidence>
<organism evidence="2 3">
    <name type="scientific">Dinghuibacter silviterrae</name>
    <dbReference type="NCBI Taxonomy" id="1539049"/>
    <lineage>
        <taxon>Bacteria</taxon>
        <taxon>Pseudomonadati</taxon>
        <taxon>Bacteroidota</taxon>
        <taxon>Chitinophagia</taxon>
        <taxon>Chitinophagales</taxon>
        <taxon>Chitinophagaceae</taxon>
        <taxon>Dinghuibacter</taxon>
    </lineage>
</organism>
<keyword evidence="1" id="KW-0732">Signal</keyword>
<protein>
    <recommendedName>
        <fullName evidence="4">Outer membrane protein with beta-barrel domain</fullName>
    </recommendedName>
</protein>
<dbReference type="RefSeq" id="WP_133994885.1">
    <property type="nucleotide sequence ID" value="NZ_SODV01000001.1"/>
</dbReference>
<name>A0A4R8DV35_9BACT</name>
<dbReference type="OrthoDB" id="677565at2"/>
<sequence length="418" mass="45852">MKPLLATVPLLLSVSAILAQSHFQPGKILPNTGDTLSGWIDYQEWRVNPREITFRTTPQGTPAEYRVADLRYVEVTGFDTYERAVVTKDMRPILEGDFDSGSRDSTATDTVFLRTLVRGKHVSLYELVDTKAHYYVRTPQGDFTELMYKRFMAADGTHIQEVTQYRNQLVEELPDGAEPSLVARIDRCGYNAKNLTEVVLALNGAGNITSVSATVKKSGTVFRFHGSVAAYSNGLSFSGTNGDDPVGASFSHTVVPAVSLGVDLVRTRNNGDLALRVEAGYWQATYTGHKTDAFAMYTFTMKQAVISPGLALLYSFYRTDKLRLYGAAALIYNLSAGTPTDQEDVKPLAGGGTPYTENAATVEKVWMQPQLRVGAQLANKVGVELVGALPTTVRSYDFFKGVLSQYGLKVSYYLNGTH</sequence>
<feature type="chain" id="PRO_5020641311" description="Outer membrane protein with beta-barrel domain" evidence="1">
    <location>
        <begin position="20"/>
        <end position="418"/>
    </location>
</feature>